<dbReference type="EMBL" id="JAAGMN010001359">
    <property type="protein sequence ID" value="NEE07266.1"/>
    <property type="molecule type" value="Genomic_DNA"/>
</dbReference>
<accession>A0A6G3WP33</accession>
<feature type="non-terminal residue" evidence="1">
    <location>
        <position position="1"/>
    </location>
</feature>
<dbReference type="AlphaFoldDB" id="A0A6G3WP33"/>
<proteinExistence type="predicted"/>
<evidence type="ECO:0000313" key="1">
    <source>
        <dbReference type="EMBL" id="NEE07266.1"/>
    </source>
</evidence>
<gene>
    <name evidence="1" type="ORF">G3M58_12505</name>
</gene>
<reference evidence="1" key="1">
    <citation type="submission" date="2020-01" db="EMBL/GenBank/DDBJ databases">
        <title>Insect and environment-associated Actinomycetes.</title>
        <authorList>
            <person name="Currrie C."/>
            <person name="Chevrette M."/>
            <person name="Carlson C."/>
            <person name="Stubbendieck R."/>
            <person name="Wendt-Pienkowski E."/>
        </authorList>
    </citation>
    <scope>NUCLEOTIDE SEQUENCE</scope>
    <source>
        <strain evidence="1">SID7499</strain>
    </source>
</reference>
<sequence length="39" mass="4502">PTDMAEATARVLTFWKQDKDQFDLPVAHVLSQLRSDKSR</sequence>
<comment type="caution">
    <text evidence="1">The sequence shown here is derived from an EMBL/GenBank/DDBJ whole genome shotgun (WGS) entry which is preliminary data.</text>
</comment>
<protein>
    <submittedName>
        <fullName evidence="1">Phosphogluconate dehydrogenase</fullName>
    </submittedName>
</protein>
<organism evidence="1">
    <name type="scientific">Streptomyces sp. SID7499</name>
    <dbReference type="NCBI Taxonomy" id="2706086"/>
    <lineage>
        <taxon>Bacteria</taxon>
        <taxon>Bacillati</taxon>
        <taxon>Actinomycetota</taxon>
        <taxon>Actinomycetes</taxon>
        <taxon>Kitasatosporales</taxon>
        <taxon>Streptomycetaceae</taxon>
        <taxon>Streptomyces</taxon>
    </lineage>
</organism>
<name>A0A6G3WP33_9ACTN</name>